<keyword evidence="1" id="KW-0805">Transcription regulation</keyword>
<sequence>MVKRKREKKELTQADILKYSRSIVDLTFKDEETEGIKTRRMTREIQKKKNKGTLVPEKHFLLLGTDDEYTEDEEYARAFNHYHERFVEARKRKAVMTNQQMKTLLGFGYSFTPSEGMLVDYYLRNKVLDEPMDYCVIEEVDNVYNIHPQDLAGVSQAWYFFTRSPFELQSSKVLARWICSSEKEDIYLKDVKVGVKQRFEFCEGCRNRYSITEYQLCSPPENPKNGHWFVCQLKMIGNSVDELMSILELRAGHAM</sequence>
<dbReference type="InterPro" id="IPR036093">
    <property type="entry name" value="NAC_dom_sf"/>
</dbReference>
<accession>A0A835HUZ7</accession>
<dbReference type="InterPro" id="IPR003441">
    <property type="entry name" value="NAC-dom"/>
</dbReference>
<evidence type="ECO:0000256" key="2">
    <source>
        <dbReference type="ARBA" id="ARBA00023125"/>
    </source>
</evidence>
<evidence type="ECO:0000313" key="6">
    <source>
        <dbReference type="EMBL" id="KAF9604707.1"/>
    </source>
</evidence>
<dbReference type="PANTHER" id="PTHR31719:SF43">
    <property type="entry name" value="NAC TRANSCRIPTION FACTOR 56"/>
    <property type="match status" value="1"/>
</dbReference>
<dbReference type="EMBL" id="JADFTS010000005">
    <property type="protein sequence ID" value="KAF9604707.1"/>
    <property type="molecule type" value="Genomic_DNA"/>
</dbReference>
<proteinExistence type="predicted"/>
<evidence type="ECO:0000256" key="4">
    <source>
        <dbReference type="ARBA" id="ARBA00023242"/>
    </source>
</evidence>
<reference evidence="6 7" key="1">
    <citation type="submission" date="2020-10" db="EMBL/GenBank/DDBJ databases">
        <title>The Coptis chinensis genome and diversification of protoberbering-type alkaloids.</title>
        <authorList>
            <person name="Wang B."/>
            <person name="Shu S."/>
            <person name="Song C."/>
            <person name="Liu Y."/>
        </authorList>
    </citation>
    <scope>NUCLEOTIDE SEQUENCE [LARGE SCALE GENOMIC DNA]</scope>
    <source>
        <strain evidence="6">HL-2020</strain>
        <tissue evidence="6">Leaf</tissue>
    </source>
</reference>
<evidence type="ECO:0000256" key="3">
    <source>
        <dbReference type="ARBA" id="ARBA00023163"/>
    </source>
</evidence>
<name>A0A835HUZ7_9MAGN</name>
<dbReference type="GO" id="GO:0006355">
    <property type="term" value="P:regulation of DNA-templated transcription"/>
    <property type="evidence" value="ECO:0007669"/>
    <property type="project" value="InterPro"/>
</dbReference>
<dbReference type="GO" id="GO:0003677">
    <property type="term" value="F:DNA binding"/>
    <property type="evidence" value="ECO:0007669"/>
    <property type="project" value="UniProtKB-KW"/>
</dbReference>
<gene>
    <name evidence="6" type="ORF">IFM89_009143</name>
</gene>
<dbReference type="Gene3D" id="2.170.150.80">
    <property type="entry name" value="NAC domain"/>
    <property type="match status" value="1"/>
</dbReference>
<organism evidence="6 7">
    <name type="scientific">Coptis chinensis</name>
    <dbReference type="NCBI Taxonomy" id="261450"/>
    <lineage>
        <taxon>Eukaryota</taxon>
        <taxon>Viridiplantae</taxon>
        <taxon>Streptophyta</taxon>
        <taxon>Embryophyta</taxon>
        <taxon>Tracheophyta</taxon>
        <taxon>Spermatophyta</taxon>
        <taxon>Magnoliopsida</taxon>
        <taxon>Ranunculales</taxon>
        <taxon>Ranunculaceae</taxon>
        <taxon>Coptidoideae</taxon>
        <taxon>Coptis</taxon>
    </lineage>
</organism>
<dbReference type="PANTHER" id="PTHR31719">
    <property type="entry name" value="NAC TRANSCRIPTION FACTOR 56"/>
    <property type="match status" value="1"/>
</dbReference>
<keyword evidence="3" id="KW-0804">Transcription</keyword>
<comment type="caution">
    <text evidence="6">The sequence shown here is derived from an EMBL/GenBank/DDBJ whole genome shotgun (WGS) entry which is preliminary data.</text>
</comment>
<evidence type="ECO:0000313" key="7">
    <source>
        <dbReference type="Proteomes" id="UP000631114"/>
    </source>
</evidence>
<dbReference type="PROSITE" id="PS51005">
    <property type="entry name" value="NAC"/>
    <property type="match status" value="1"/>
</dbReference>
<evidence type="ECO:0000256" key="1">
    <source>
        <dbReference type="ARBA" id="ARBA00023015"/>
    </source>
</evidence>
<feature type="domain" description="NAC" evidence="5">
    <location>
        <begin position="105"/>
        <end position="236"/>
    </location>
</feature>
<keyword evidence="7" id="KW-1185">Reference proteome</keyword>
<dbReference type="SUPFAM" id="SSF101941">
    <property type="entry name" value="NAC domain"/>
    <property type="match status" value="1"/>
</dbReference>
<keyword evidence="2" id="KW-0238">DNA-binding</keyword>
<dbReference type="OrthoDB" id="1099726at2759"/>
<dbReference type="Proteomes" id="UP000631114">
    <property type="component" value="Unassembled WGS sequence"/>
</dbReference>
<dbReference type="Pfam" id="PF02365">
    <property type="entry name" value="NAM"/>
    <property type="match status" value="1"/>
</dbReference>
<protein>
    <recommendedName>
        <fullName evidence="5">NAC domain-containing protein</fullName>
    </recommendedName>
</protein>
<keyword evidence="4" id="KW-0539">Nucleus</keyword>
<evidence type="ECO:0000259" key="5">
    <source>
        <dbReference type="PROSITE" id="PS51005"/>
    </source>
</evidence>
<dbReference type="AlphaFoldDB" id="A0A835HUZ7"/>